<dbReference type="EMBL" id="LN649229">
    <property type="protein sequence ID" value="CEI64130.1"/>
    <property type="molecule type" value="Genomic_DNA"/>
</dbReference>
<evidence type="ECO:0000313" key="1">
    <source>
        <dbReference type="EMBL" id="CEI64130.1"/>
    </source>
</evidence>
<dbReference type="Proteomes" id="UP000245910">
    <property type="component" value="Chromosome I"/>
</dbReference>
<proteinExistence type="predicted"/>
<evidence type="ECO:0000313" key="2">
    <source>
        <dbReference type="Proteomes" id="UP000245910"/>
    </source>
</evidence>
<accession>A0A2L2TSM1</accession>
<organism evidence="1 2">
    <name type="scientific">Fusarium venenatum</name>
    <dbReference type="NCBI Taxonomy" id="56646"/>
    <lineage>
        <taxon>Eukaryota</taxon>
        <taxon>Fungi</taxon>
        <taxon>Dikarya</taxon>
        <taxon>Ascomycota</taxon>
        <taxon>Pezizomycotina</taxon>
        <taxon>Sordariomycetes</taxon>
        <taxon>Hypocreomycetidae</taxon>
        <taxon>Hypocreales</taxon>
        <taxon>Nectriaceae</taxon>
        <taxon>Fusarium</taxon>
    </lineage>
</organism>
<keyword evidence="2" id="KW-1185">Reference proteome</keyword>
<protein>
    <submittedName>
        <fullName evidence="1">Uncharacterized protein</fullName>
    </submittedName>
</protein>
<sequence>MTGTETSNAGGGFDLLRRATQAMMSRTSGGGGDRTIAASQLQRSQVKVLFRLELSSPWSTNDTAY</sequence>
<reference evidence="2" key="1">
    <citation type="submission" date="2014-10" db="EMBL/GenBank/DDBJ databases">
        <authorList>
            <person name="King R."/>
        </authorList>
    </citation>
    <scope>NUCLEOTIDE SEQUENCE [LARGE SCALE GENOMIC DNA]</scope>
    <source>
        <strain evidence="2">A3/5</strain>
    </source>
</reference>
<name>A0A2L2TSM1_9HYPO</name>
<dbReference type="AlphaFoldDB" id="A0A2L2TSM1"/>